<comment type="caution">
    <text evidence="2">The sequence shown here is derived from an EMBL/GenBank/DDBJ whole genome shotgun (WGS) entry which is preliminary data.</text>
</comment>
<dbReference type="InterPro" id="IPR049874">
    <property type="entry name" value="ROK_cs"/>
</dbReference>
<evidence type="ECO:0000313" key="3">
    <source>
        <dbReference type="Proteomes" id="UP000050949"/>
    </source>
</evidence>
<dbReference type="GeneID" id="78509853"/>
<protein>
    <submittedName>
        <fullName evidence="2">Glucokinase</fullName>
    </submittedName>
</protein>
<organism evidence="2 3">
    <name type="scientific">Schleiferilactobacillus harbinensis DSM 16991</name>
    <dbReference type="NCBI Taxonomy" id="1122147"/>
    <lineage>
        <taxon>Bacteria</taxon>
        <taxon>Bacillati</taxon>
        <taxon>Bacillota</taxon>
        <taxon>Bacilli</taxon>
        <taxon>Lactobacillales</taxon>
        <taxon>Lactobacillaceae</taxon>
        <taxon>Schleiferilactobacillus</taxon>
    </lineage>
</organism>
<dbReference type="PANTHER" id="PTHR18964">
    <property type="entry name" value="ROK (REPRESSOR, ORF, KINASE) FAMILY"/>
    <property type="match status" value="1"/>
</dbReference>
<dbReference type="EMBL" id="AZFW01000103">
    <property type="protein sequence ID" value="KRM25719.1"/>
    <property type="molecule type" value="Genomic_DNA"/>
</dbReference>
<accession>A0A0R1X647</accession>
<dbReference type="eggNOG" id="COG1940">
    <property type="taxonomic scope" value="Bacteria"/>
</dbReference>
<sequence length="327" mass="34409">MMGNAIFAGIDLGGTNAKVALFDDQLHQIGEKRAPSRATESADIILENLAALLTGLLKETGTDPEDLMALGIGVPGLMDVQAGISHYLANFPQWRDVPVVQWFENRLHIPVVLDNDVRMNTYGEWSEGAAKGVQNAILLTLGTGVGAGIILEGKMLYGTTDSAGELGHMSINANGRPCNCGNIGCWERYVSATGLIQTTQEAIAKAPTSVLAEWQAEGQPLTGKMVSLAYDEGDAVAHEVMNQTGEWLGVGLVSIINVFNPERIIIGGGMAAAGKRIMTPAQKYIDAHALAQPLAAAKIVPAALGDRAGMVGAAVRGRAKWAKNNAS</sequence>
<dbReference type="PANTHER" id="PTHR18964:SF149">
    <property type="entry name" value="BIFUNCTIONAL UDP-N-ACETYLGLUCOSAMINE 2-EPIMERASE_N-ACETYLMANNOSAMINE KINASE"/>
    <property type="match status" value="1"/>
</dbReference>
<keyword evidence="2" id="KW-0808">Transferase</keyword>
<dbReference type="Gene3D" id="3.30.420.40">
    <property type="match status" value="2"/>
</dbReference>
<dbReference type="SUPFAM" id="SSF53067">
    <property type="entry name" value="Actin-like ATPase domain"/>
    <property type="match status" value="1"/>
</dbReference>
<dbReference type="PATRIC" id="fig|1122147.4.peg.657"/>
<dbReference type="InterPro" id="IPR043129">
    <property type="entry name" value="ATPase_NBD"/>
</dbReference>
<dbReference type="Proteomes" id="UP000050949">
    <property type="component" value="Unassembled WGS sequence"/>
</dbReference>
<evidence type="ECO:0000256" key="1">
    <source>
        <dbReference type="ARBA" id="ARBA00006479"/>
    </source>
</evidence>
<comment type="similarity">
    <text evidence="1">Belongs to the ROK (NagC/XylR) family.</text>
</comment>
<keyword evidence="2" id="KW-0418">Kinase</keyword>
<dbReference type="GO" id="GO:0016301">
    <property type="term" value="F:kinase activity"/>
    <property type="evidence" value="ECO:0007669"/>
    <property type="project" value="UniProtKB-KW"/>
</dbReference>
<dbReference type="PROSITE" id="PS01125">
    <property type="entry name" value="ROK"/>
    <property type="match status" value="1"/>
</dbReference>
<dbReference type="AlphaFoldDB" id="A0A0R1X647"/>
<dbReference type="RefSeq" id="WP_027829718.1">
    <property type="nucleotide sequence ID" value="NZ_KE384471.1"/>
</dbReference>
<evidence type="ECO:0000313" key="2">
    <source>
        <dbReference type="EMBL" id="KRM25719.1"/>
    </source>
</evidence>
<name>A0A0R1X647_9LACO</name>
<reference evidence="2 3" key="1">
    <citation type="journal article" date="2015" name="Genome Announc.">
        <title>Expanding the biotechnology potential of lactobacilli through comparative genomics of 213 strains and associated genera.</title>
        <authorList>
            <person name="Sun Z."/>
            <person name="Harris H.M."/>
            <person name="McCann A."/>
            <person name="Guo C."/>
            <person name="Argimon S."/>
            <person name="Zhang W."/>
            <person name="Yang X."/>
            <person name="Jeffery I.B."/>
            <person name="Cooney J.C."/>
            <person name="Kagawa T.F."/>
            <person name="Liu W."/>
            <person name="Song Y."/>
            <person name="Salvetti E."/>
            <person name="Wrobel A."/>
            <person name="Rasinkangas P."/>
            <person name="Parkhill J."/>
            <person name="Rea M.C."/>
            <person name="O'Sullivan O."/>
            <person name="Ritari J."/>
            <person name="Douillard F.P."/>
            <person name="Paul Ross R."/>
            <person name="Yang R."/>
            <person name="Briner A.E."/>
            <person name="Felis G.E."/>
            <person name="de Vos W.M."/>
            <person name="Barrangou R."/>
            <person name="Klaenhammer T.R."/>
            <person name="Caufield P.W."/>
            <person name="Cui Y."/>
            <person name="Zhang H."/>
            <person name="O'Toole P.W."/>
        </authorList>
    </citation>
    <scope>NUCLEOTIDE SEQUENCE [LARGE SCALE GENOMIC DNA]</scope>
    <source>
        <strain evidence="2 3">DSM 16991</strain>
    </source>
</reference>
<proteinExistence type="inferred from homology"/>
<dbReference type="Pfam" id="PF00480">
    <property type="entry name" value="ROK"/>
    <property type="match status" value="1"/>
</dbReference>
<dbReference type="InterPro" id="IPR000600">
    <property type="entry name" value="ROK"/>
</dbReference>
<gene>
    <name evidence="2" type="ORF">FC91_GL000635</name>
</gene>